<dbReference type="Proteomes" id="UP001055811">
    <property type="component" value="Linkage Group LG08"/>
</dbReference>
<proteinExistence type="predicted"/>
<reference evidence="1 2" key="2">
    <citation type="journal article" date="2022" name="Mol. Ecol. Resour.">
        <title>The genomes of chicory, endive, great burdock and yacon provide insights into Asteraceae paleo-polyploidization history and plant inulin production.</title>
        <authorList>
            <person name="Fan W."/>
            <person name="Wang S."/>
            <person name="Wang H."/>
            <person name="Wang A."/>
            <person name="Jiang F."/>
            <person name="Liu H."/>
            <person name="Zhao H."/>
            <person name="Xu D."/>
            <person name="Zhang Y."/>
        </authorList>
    </citation>
    <scope>NUCLEOTIDE SEQUENCE [LARGE SCALE GENOMIC DNA]</scope>
    <source>
        <strain evidence="2">cv. Punajuju</strain>
        <tissue evidence="1">Leaves</tissue>
    </source>
</reference>
<reference evidence="2" key="1">
    <citation type="journal article" date="2022" name="Mol. Ecol. Resour.">
        <title>The genomes of chicory, endive, great burdock and yacon provide insights into Asteraceae palaeo-polyploidization history and plant inulin production.</title>
        <authorList>
            <person name="Fan W."/>
            <person name="Wang S."/>
            <person name="Wang H."/>
            <person name="Wang A."/>
            <person name="Jiang F."/>
            <person name="Liu H."/>
            <person name="Zhao H."/>
            <person name="Xu D."/>
            <person name="Zhang Y."/>
        </authorList>
    </citation>
    <scope>NUCLEOTIDE SEQUENCE [LARGE SCALE GENOMIC DNA]</scope>
    <source>
        <strain evidence="2">cv. Punajuju</strain>
    </source>
</reference>
<accession>A0ACB8ZSY1</accession>
<organism evidence="1 2">
    <name type="scientific">Cichorium intybus</name>
    <name type="common">Chicory</name>
    <dbReference type="NCBI Taxonomy" id="13427"/>
    <lineage>
        <taxon>Eukaryota</taxon>
        <taxon>Viridiplantae</taxon>
        <taxon>Streptophyta</taxon>
        <taxon>Embryophyta</taxon>
        <taxon>Tracheophyta</taxon>
        <taxon>Spermatophyta</taxon>
        <taxon>Magnoliopsida</taxon>
        <taxon>eudicotyledons</taxon>
        <taxon>Gunneridae</taxon>
        <taxon>Pentapetalae</taxon>
        <taxon>asterids</taxon>
        <taxon>campanulids</taxon>
        <taxon>Asterales</taxon>
        <taxon>Asteraceae</taxon>
        <taxon>Cichorioideae</taxon>
        <taxon>Cichorieae</taxon>
        <taxon>Cichoriinae</taxon>
        <taxon>Cichorium</taxon>
    </lineage>
</organism>
<evidence type="ECO:0000313" key="2">
    <source>
        <dbReference type="Proteomes" id="UP001055811"/>
    </source>
</evidence>
<protein>
    <submittedName>
        <fullName evidence="1">Uncharacterized protein</fullName>
    </submittedName>
</protein>
<name>A0ACB8ZSY1_CICIN</name>
<comment type="caution">
    <text evidence="1">The sequence shown here is derived from an EMBL/GenBank/DDBJ whole genome shotgun (WGS) entry which is preliminary data.</text>
</comment>
<evidence type="ECO:0000313" key="1">
    <source>
        <dbReference type="EMBL" id="KAI3701122.1"/>
    </source>
</evidence>
<keyword evidence="2" id="KW-1185">Reference proteome</keyword>
<gene>
    <name evidence="1" type="ORF">L2E82_45767</name>
</gene>
<sequence length="108" mass="12451">MRLVPPDPSIPPPIWLKHIFFSDQTDSHISTTFFFSDQTTSTTFFFSDQTDRHILHRSVPDLFTQTRGKADEKLSLNLLETSEARLIETGHNLANKKTNQCSINFVRK</sequence>
<dbReference type="EMBL" id="CM042016">
    <property type="protein sequence ID" value="KAI3701122.1"/>
    <property type="molecule type" value="Genomic_DNA"/>
</dbReference>